<evidence type="ECO:0000256" key="6">
    <source>
        <dbReference type="SAM" id="MobiDB-lite"/>
    </source>
</evidence>
<dbReference type="GO" id="GO:0032259">
    <property type="term" value="P:methylation"/>
    <property type="evidence" value="ECO:0007669"/>
    <property type="project" value="UniProtKB-KW"/>
</dbReference>
<name>A0A8T0J3G9_CERPU</name>
<comment type="caution">
    <text evidence="8">The sequence shown here is derived from an EMBL/GenBank/DDBJ whole genome shotgun (WGS) entry which is preliminary data.</text>
</comment>
<dbReference type="PROSITE" id="PS51679">
    <property type="entry name" value="SAM_MT_C5"/>
    <property type="match status" value="1"/>
</dbReference>
<sequence length="724" mass="81847">MNAGPDRTPRFGLNRVCRMDLFLAKIEDLKRHAELLSASKRNCRCVQGGQGSQTPLPASKRAKRDVASPSLPPPSLHPQVVQDYPYEADGVGDWLSHFKGEAGPWTGPPLVVLSLFDGLGGIWQALTILGIPFSGYSSEVEPTAIQVVKKQHPTVKHVGDITKLKVSDIPEKLDLVIGGFPCQDLSVMGKKEGLHGSRSKLFFDLLRVIRDFKPKWFLAENVASMSWIDREEITRHIGLPPLELDSQELTASKRRRLYWTNIPHPPHLPQLRDHPTAQLQHCLENAIAIEHKCGVILCSNLYKGSSARLEFVLDSKTKVPRYMRATEVEVLMGYPRDYTNVVVKKKLDQIPDVRSPKTPKGKPPPSPAPPESTRALRKNRMVRNFFQPEVWDTKITKQGSLKETERWNLLGNTFSVKVIAYLMSPLMQSAIRSRGKPVKITGSVKEEELSAMEPGDVWALYNENGKPNWYAVIKSRTGDRFSPIPDHSRKKIARKTPLKVEMQYLELTDNYLKNEVDGWNSQRGTGLFKLRSIVDVQTSWQAFSHRVTSFDKSEDSYFVYPGNDEVWSIWCPEYQYRYFVYVVESTTNSEKLLADKPGEEEFVARCIVLLKTTDHEIFRKTDTEMTFTDPEKFEFRAPFHLKQEADLLKVEVSGLKGRIRNRVASEEELDDEYDVPEENDDTDGLIAEELMAEDDLEAVLSTPVQIAANGASTSDGSAESPVEV</sequence>
<dbReference type="InterPro" id="IPR018117">
    <property type="entry name" value="C5_DNA_meth_AS"/>
</dbReference>
<dbReference type="InterPro" id="IPR024593">
    <property type="entry name" value="DUF3444"/>
</dbReference>
<evidence type="ECO:0000259" key="7">
    <source>
        <dbReference type="Pfam" id="PF11926"/>
    </source>
</evidence>
<evidence type="ECO:0000256" key="3">
    <source>
        <dbReference type="ARBA" id="ARBA00022679"/>
    </source>
</evidence>
<feature type="active site" evidence="5">
    <location>
        <position position="182"/>
    </location>
</feature>
<comment type="similarity">
    <text evidence="5">Belongs to the class I-like SAM-binding methyltransferase superfamily. C5-methyltransferase family.</text>
</comment>
<dbReference type="InterPro" id="IPR001525">
    <property type="entry name" value="C5_MeTfrase"/>
</dbReference>
<dbReference type="Proteomes" id="UP000822688">
    <property type="component" value="Chromosome 1"/>
</dbReference>
<dbReference type="InterPro" id="IPR050390">
    <property type="entry name" value="C5-Methyltransferase"/>
</dbReference>
<dbReference type="PANTHER" id="PTHR23068">
    <property type="entry name" value="DNA CYTOSINE-5- -METHYLTRANSFERASE 3-RELATED"/>
    <property type="match status" value="1"/>
</dbReference>
<dbReference type="EC" id="2.1.1.37" evidence="1"/>
<dbReference type="Pfam" id="PF00145">
    <property type="entry name" value="DNA_methylase"/>
    <property type="match status" value="1"/>
</dbReference>
<dbReference type="EMBL" id="CM026421">
    <property type="protein sequence ID" value="KAG0589566.1"/>
    <property type="molecule type" value="Genomic_DNA"/>
</dbReference>
<reference evidence="8" key="1">
    <citation type="submission" date="2020-06" db="EMBL/GenBank/DDBJ databases">
        <title>WGS assembly of Ceratodon purpureus strain R40.</title>
        <authorList>
            <person name="Carey S.B."/>
            <person name="Jenkins J."/>
            <person name="Shu S."/>
            <person name="Lovell J.T."/>
            <person name="Sreedasyam A."/>
            <person name="Maumus F."/>
            <person name="Tiley G.P."/>
            <person name="Fernandez-Pozo N."/>
            <person name="Barry K."/>
            <person name="Chen C."/>
            <person name="Wang M."/>
            <person name="Lipzen A."/>
            <person name="Daum C."/>
            <person name="Saski C.A."/>
            <person name="Payton A.C."/>
            <person name="Mcbreen J.C."/>
            <person name="Conrad R.E."/>
            <person name="Kollar L.M."/>
            <person name="Olsson S."/>
            <person name="Huttunen S."/>
            <person name="Landis J.B."/>
            <person name="Wickett N.J."/>
            <person name="Johnson M.G."/>
            <person name="Rensing S.A."/>
            <person name="Grimwood J."/>
            <person name="Schmutz J."/>
            <person name="Mcdaniel S.F."/>
        </authorList>
    </citation>
    <scope>NUCLEOTIDE SEQUENCE</scope>
    <source>
        <strain evidence="8">R40</strain>
    </source>
</reference>
<dbReference type="GO" id="GO:0003886">
    <property type="term" value="F:DNA (cytosine-5-)-methyltransferase activity"/>
    <property type="evidence" value="ECO:0007669"/>
    <property type="project" value="UniProtKB-EC"/>
</dbReference>
<proteinExistence type="inferred from homology"/>
<evidence type="ECO:0000313" key="8">
    <source>
        <dbReference type="EMBL" id="KAG0589566.1"/>
    </source>
</evidence>
<dbReference type="OrthoDB" id="641149at2759"/>
<feature type="domain" description="DUF3444" evidence="7">
    <location>
        <begin position="447"/>
        <end position="570"/>
    </location>
</feature>
<keyword evidence="3 5" id="KW-0808">Transferase</keyword>
<feature type="compositionally biased region" description="Pro residues" evidence="6">
    <location>
        <begin position="361"/>
        <end position="370"/>
    </location>
</feature>
<keyword evidence="4 5" id="KW-0949">S-adenosyl-L-methionine</keyword>
<dbReference type="PROSITE" id="PS00094">
    <property type="entry name" value="C5_MTASE_1"/>
    <property type="match status" value="1"/>
</dbReference>
<dbReference type="Gene3D" id="3.40.50.150">
    <property type="entry name" value="Vaccinia Virus protein VP39"/>
    <property type="match status" value="1"/>
</dbReference>
<keyword evidence="2 5" id="KW-0489">Methyltransferase</keyword>
<dbReference type="AlphaFoldDB" id="A0A8T0J3G9"/>
<evidence type="ECO:0000256" key="4">
    <source>
        <dbReference type="ARBA" id="ARBA00022691"/>
    </source>
</evidence>
<evidence type="ECO:0000313" key="9">
    <source>
        <dbReference type="Proteomes" id="UP000822688"/>
    </source>
</evidence>
<feature type="region of interest" description="Disordered" evidence="6">
    <location>
        <begin position="46"/>
        <end position="78"/>
    </location>
</feature>
<gene>
    <name evidence="8" type="ORF">KC19_1G030100</name>
</gene>
<evidence type="ECO:0000256" key="2">
    <source>
        <dbReference type="ARBA" id="ARBA00022603"/>
    </source>
</evidence>
<dbReference type="GO" id="GO:0005634">
    <property type="term" value="C:nucleus"/>
    <property type="evidence" value="ECO:0007669"/>
    <property type="project" value="TreeGrafter"/>
</dbReference>
<organism evidence="8 9">
    <name type="scientific">Ceratodon purpureus</name>
    <name type="common">Fire moss</name>
    <name type="synonym">Dicranum purpureum</name>
    <dbReference type="NCBI Taxonomy" id="3225"/>
    <lineage>
        <taxon>Eukaryota</taxon>
        <taxon>Viridiplantae</taxon>
        <taxon>Streptophyta</taxon>
        <taxon>Embryophyta</taxon>
        <taxon>Bryophyta</taxon>
        <taxon>Bryophytina</taxon>
        <taxon>Bryopsida</taxon>
        <taxon>Dicranidae</taxon>
        <taxon>Pseudoditrichales</taxon>
        <taxon>Ditrichaceae</taxon>
        <taxon>Ceratodon</taxon>
    </lineage>
</organism>
<keyword evidence="9" id="KW-1185">Reference proteome</keyword>
<protein>
    <recommendedName>
        <fullName evidence="1">DNA (cytosine-5-)-methyltransferase</fullName>
        <ecNumber evidence="1">2.1.1.37</ecNumber>
    </recommendedName>
</protein>
<evidence type="ECO:0000256" key="1">
    <source>
        <dbReference type="ARBA" id="ARBA00011975"/>
    </source>
</evidence>
<dbReference type="Pfam" id="PF11926">
    <property type="entry name" value="DUF3444"/>
    <property type="match status" value="1"/>
</dbReference>
<dbReference type="InterPro" id="IPR029063">
    <property type="entry name" value="SAM-dependent_MTases_sf"/>
</dbReference>
<dbReference type="SUPFAM" id="SSF53335">
    <property type="entry name" value="S-adenosyl-L-methionine-dependent methyltransferases"/>
    <property type="match status" value="1"/>
</dbReference>
<feature type="region of interest" description="Disordered" evidence="6">
    <location>
        <begin position="349"/>
        <end position="375"/>
    </location>
</feature>
<accession>A0A8T0J3G9</accession>
<evidence type="ECO:0000256" key="5">
    <source>
        <dbReference type="PROSITE-ProRule" id="PRU01016"/>
    </source>
</evidence>
<dbReference type="PANTHER" id="PTHR23068:SF52">
    <property type="entry name" value="DUF3444 DOMAIN-CONTAINING PROTEIN"/>
    <property type="match status" value="1"/>
</dbReference>